<dbReference type="PROSITE" id="PS50928">
    <property type="entry name" value="ABC_TM1"/>
    <property type="match status" value="1"/>
</dbReference>
<keyword evidence="5 7" id="KW-1133">Transmembrane helix</keyword>
<dbReference type="Pfam" id="PF00528">
    <property type="entry name" value="BPD_transp_1"/>
    <property type="match status" value="1"/>
</dbReference>
<name>A0A433XZ82_9BACL</name>
<evidence type="ECO:0000256" key="2">
    <source>
        <dbReference type="ARBA" id="ARBA00022448"/>
    </source>
</evidence>
<dbReference type="SUPFAM" id="SSF161098">
    <property type="entry name" value="MetI-like"/>
    <property type="match status" value="1"/>
</dbReference>
<feature type="transmembrane region" description="Helical" evidence="7">
    <location>
        <begin position="189"/>
        <end position="211"/>
    </location>
</feature>
<keyword evidence="3" id="KW-1003">Cell membrane</keyword>
<dbReference type="InterPro" id="IPR000515">
    <property type="entry name" value="MetI-like"/>
</dbReference>
<dbReference type="CDD" id="cd06261">
    <property type="entry name" value="TM_PBP2"/>
    <property type="match status" value="1"/>
</dbReference>
<organism evidence="9 10">
    <name type="scientific">Paenibacillus anaericanus</name>
    <dbReference type="NCBI Taxonomy" id="170367"/>
    <lineage>
        <taxon>Bacteria</taxon>
        <taxon>Bacillati</taxon>
        <taxon>Bacillota</taxon>
        <taxon>Bacilli</taxon>
        <taxon>Bacillales</taxon>
        <taxon>Paenibacillaceae</taxon>
        <taxon>Paenibacillus</taxon>
    </lineage>
</organism>
<dbReference type="PANTHER" id="PTHR43744:SF9">
    <property type="entry name" value="POLYGALACTURONAN_RHAMNOGALACTURONAN TRANSPORT SYSTEM PERMEASE PROTEIN YTCP"/>
    <property type="match status" value="1"/>
</dbReference>
<keyword evidence="4 7" id="KW-0812">Transmembrane</keyword>
<dbReference type="InterPro" id="IPR035906">
    <property type="entry name" value="MetI-like_sf"/>
</dbReference>
<dbReference type="PANTHER" id="PTHR43744">
    <property type="entry name" value="ABC TRANSPORTER PERMEASE PROTEIN MG189-RELATED-RELATED"/>
    <property type="match status" value="1"/>
</dbReference>
<dbReference type="AlphaFoldDB" id="A0A433XZ82"/>
<dbReference type="Gene3D" id="1.10.3720.10">
    <property type="entry name" value="MetI-like"/>
    <property type="match status" value="1"/>
</dbReference>
<keyword evidence="10" id="KW-1185">Reference proteome</keyword>
<gene>
    <name evidence="9" type="ORF">EJP82_24970</name>
</gene>
<dbReference type="OrthoDB" id="9810086at2"/>
<reference evidence="9 10" key="1">
    <citation type="submission" date="2018-12" db="EMBL/GenBank/DDBJ databases">
        <authorList>
            <person name="Sun L."/>
            <person name="Chen Z."/>
        </authorList>
    </citation>
    <scope>NUCLEOTIDE SEQUENCE [LARGE SCALE GENOMIC DNA]</scope>
    <source>
        <strain evidence="9 10">DSM 15890</strain>
    </source>
</reference>
<evidence type="ECO:0000256" key="6">
    <source>
        <dbReference type="ARBA" id="ARBA00023136"/>
    </source>
</evidence>
<comment type="subcellular location">
    <subcellularLocation>
        <location evidence="1 7">Cell membrane</location>
        <topology evidence="1 7">Multi-pass membrane protein</topology>
    </subcellularLocation>
</comment>
<comment type="caution">
    <text evidence="9">The sequence shown here is derived from an EMBL/GenBank/DDBJ whole genome shotgun (WGS) entry which is preliminary data.</text>
</comment>
<feature type="domain" description="ABC transmembrane type-1" evidence="8">
    <location>
        <begin position="81"/>
        <end position="291"/>
    </location>
</feature>
<evidence type="ECO:0000259" key="8">
    <source>
        <dbReference type="PROSITE" id="PS50928"/>
    </source>
</evidence>
<evidence type="ECO:0000313" key="9">
    <source>
        <dbReference type="EMBL" id="RUT40481.1"/>
    </source>
</evidence>
<accession>A0A433XZ82</accession>
<feature type="transmembrane region" description="Helical" evidence="7">
    <location>
        <begin position="21"/>
        <end position="38"/>
    </location>
</feature>
<feature type="transmembrane region" description="Helical" evidence="7">
    <location>
        <begin position="76"/>
        <end position="105"/>
    </location>
</feature>
<evidence type="ECO:0000256" key="5">
    <source>
        <dbReference type="ARBA" id="ARBA00022989"/>
    </source>
</evidence>
<evidence type="ECO:0000256" key="3">
    <source>
        <dbReference type="ARBA" id="ARBA00022475"/>
    </source>
</evidence>
<evidence type="ECO:0000256" key="4">
    <source>
        <dbReference type="ARBA" id="ARBA00022692"/>
    </source>
</evidence>
<dbReference type="Proteomes" id="UP000279446">
    <property type="component" value="Unassembled WGS sequence"/>
</dbReference>
<keyword evidence="2 7" id="KW-0813">Transport</keyword>
<dbReference type="RefSeq" id="WP_127194777.1">
    <property type="nucleotide sequence ID" value="NZ_RZNY01000036.1"/>
</dbReference>
<keyword evidence="6 7" id="KW-0472">Membrane</keyword>
<dbReference type="GO" id="GO:0005886">
    <property type="term" value="C:plasma membrane"/>
    <property type="evidence" value="ECO:0007669"/>
    <property type="project" value="UniProtKB-SubCell"/>
</dbReference>
<proteinExistence type="inferred from homology"/>
<protein>
    <submittedName>
        <fullName evidence="9">Carbohydrate ABC transporter permease</fullName>
    </submittedName>
</protein>
<evidence type="ECO:0000256" key="1">
    <source>
        <dbReference type="ARBA" id="ARBA00004651"/>
    </source>
</evidence>
<comment type="similarity">
    <text evidence="7">Belongs to the binding-protein-dependent transport system permease family.</text>
</comment>
<feature type="transmembrane region" description="Helical" evidence="7">
    <location>
        <begin position="147"/>
        <end position="168"/>
    </location>
</feature>
<feature type="transmembrane region" description="Helical" evidence="7">
    <location>
        <begin position="117"/>
        <end position="141"/>
    </location>
</feature>
<sequence length="306" mass="34105">MKSVMLNRRMGRSRFSVFDTLNITALLALMVVTLYPFVNMAAVSLNQAVDTTLGSNFIWPRKFTLYNYKVILKDSIIYQAFMISVLRTVVGTFTSVFCTAMLAYTLSRKEYILRSPISMIFVFTMYFSGGLIPVFMLIKSLGLTNSFWVYIIPGLVSAFNLIIMRSFIDGLPEDLVESAKIDGANDFTVFIRVVLPLCMPAIATVSLFVAVGQWNSWIDTFLYNSANSNLSTLQYELLKKIQSANLSIGGSATSAFLNQQNAQANMVTPVSMRAAITMLATVPILLVYPFLQKYFIKGMTLGGVKE</sequence>
<feature type="transmembrane region" description="Helical" evidence="7">
    <location>
        <begin position="270"/>
        <end position="291"/>
    </location>
</feature>
<evidence type="ECO:0000313" key="10">
    <source>
        <dbReference type="Proteomes" id="UP000279446"/>
    </source>
</evidence>
<evidence type="ECO:0000256" key="7">
    <source>
        <dbReference type="RuleBase" id="RU363032"/>
    </source>
</evidence>
<dbReference type="EMBL" id="RZNY01000036">
    <property type="protein sequence ID" value="RUT40481.1"/>
    <property type="molecule type" value="Genomic_DNA"/>
</dbReference>
<dbReference type="GO" id="GO:0055085">
    <property type="term" value="P:transmembrane transport"/>
    <property type="evidence" value="ECO:0007669"/>
    <property type="project" value="InterPro"/>
</dbReference>